<name>A0A6J6NGK3_9ZZZZ</name>
<dbReference type="InterPro" id="IPR006640">
    <property type="entry name" value="SprT-like_domain"/>
</dbReference>
<evidence type="ECO:0000313" key="2">
    <source>
        <dbReference type="EMBL" id="CAB4683593.1"/>
    </source>
</evidence>
<dbReference type="AlphaFoldDB" id="A0A6J6NGK3"/>
<dbReference type="EMBL" id="CAEZXL010000049">
    <property type="protein sequence ID" value="CAB4683593.1"/>
    <property type="molecule type" value="Genomic_DNA"/>
</dbReference>
<evidence type="ECO:0000259" key="1">
    <source>
        <dbReference type="SMART" id="SM00731"/>
    </source>
</evidence>
<dbReference type="SMART" id="SM00731">
    <property type="entry name" value="SprT"/>
    <property type="match status" value="1"/>
</dbReference>
<gene>
    <name evidence="2" type="ORF">UFOPK2373_00405</name>
</gene>
<dbReference type="GO" id="GO:0006950">
    <property type="term" value="P:response to stress"/>
    <property type="evidence" value="ECO:0007669"/>
    <property type="project" value="UniProtKB-ARBA"/>
</dbReference>
<feature type="domain" description="SprT-like" evidence="1">
    <location>
        <begin position="136"/>
        <end position="264"/>
    </location>
</feature>
<sequence>MFAMIATISRNLTRSGLVLTCVGDTYWEVRKTGEAELIAKIGLKDFKETGPSAFLEVEQHLTGSMAWIAEAIRAVMDYAFDELKLGKISVRASVEQLSLLAALEDYGFVEKSRSHEGKKIRLVADRWDYIRSLAETEMLEKLEDREWSFGFDSGRRRAGLCSYNDKKITVSKYLALVHSVDDVMQTVLHEIAHALCGPKEGHGKKWLATAKRIGYRNDKYTGEEIAQVYAPYKGLCPNGHEHYRYQRPKRLYSCHHCASGFNKLYMIDWVARAS</sequence>
<accession>A0A6J6NGK3</accession>
<reference evidence="2" key="1">
    <citation type="submission" date="2020-05" db="EMBL/GenBank/DDBJ databases">
        <authorList>
            <person name="Chiriac C."/>
            <person name="Salcher M."/>
            <person name="Ghai R."/>
            <person name="Kavagutti S V."/>
        </authorList>
    </citation>
    <scope>NUCLEOTIDE SEQUENCE</scope>
</reference>
<dbReference type="Gene3D" id="3.40.630.30">
    <property type="match status" value="1"/>
</dbReference>
<proteinExistence type="predicted"/>
<dbReference type="Pfam" id="PF10263">
    <property type="entry name" value="SprT-like"/>
    <property type="match status" value="1"/>
</dbReference>
<protein>
    <submittedName>
        <fullName evidence="2">Unannotated protein</fullName>
    </submittedName>
</protein>
<organism evidence="2">
    <name type="scientific">freshwater metagenome</name>
    <dbReference type="NCBI Taxonomy" id="449393"/>
    <lineage>
        <taxon>unclassified sequences</taxon>
        <taxon>metagenomes</taxon>
        <taxon>ecological metagenomes</taxon>
    </lineage>
</organism>